<comment type="caution">
    <text evidence="2">Lacks conserved residue(s) required for the propagation of feature annotation.</text>
</comment>
<dbReference type="InterPro" id="IPR036880">
    <property type="entry name" value="Kunitz_BPTI_sf"/>
</dbReference>
<feature type="compositionally biased region" description="Basic and acidic residues" evidence="3">
    <location>
        <begin position="377"/>
        <end position="396"/>
    </location>
</feature>
<dbReference type="PROSITE" id="PS00280">
    <property type="entry name" value="BPTI_KUNITZ_1"/>
    <property type="match status" value="1"/>
</dbReference>
<feature type="region of interest" description="Disordered" evidence="3">
    <location>
        <begin position="330"/>
        <end position="399"/>
    </location>
</feature>
<dbReference type="InterPro" id="IPR002223">
    <property type="entry name" value="Kunitz_BPTI"/>
</dbReference>
<dbReference type="SUPFAM" id="SSF57362">
    <property type="entry name" value="BPTI-like"/>
    <property type="match status" value="1"/>
</dbReference>
<evidence type="ECO:0000256" key="3">
    <source>
        <dbReference type="SAM" id="MobiDB-lite"/>
    </source>
</evidence>
<reference evidence="8" key="1">
    <citation type="submission" date="2022-11" db="UniProtKB">
        <authorList>
            <consortium name="WormBaseParasite"/>
        </authorList>
    </citation>
    <scope>IDENTIFICATION</scope>
</reference>
<feature type="signal peptide" evidence="4">
    <location>
        <begin position="1"/>
        <end position="20"/>
    </location>
</feature>
<evidence type="ECO:0000256" key="2">
    <source>
        <dbReference type="PROSITE-ProRule" id="PRU00500"/>
    </source>
</evidence>
<name>A0A914WVX6_9BILA</name>
<feature type="region of interest" description="Disordered" evidence="3">
    <location>
        <begin position="581"/>
        <end position="690"/>
    </location>
</feature>
<feature type="disulfide bond" evidence="2">
    <location>
        <begin position="132"/>
        <end position="139"/>
    </location>
</feature>
<feature type="compositionally biased region" description="Low complexity" evidence="3">
    <location>
        <begin position="330"/>
        <end position="375"/>
    </location>
</feature>
<feature type="domain" description="Thyroglobulin type-1" evidence="6">
    <location>
        <begin position="238"/>
        <end position="307"/>
    </location>
</feature>
<feature type="domain" description="BPTI/Kunitz inhibitor" evidence="5">
    <location>
        <begin position="411"/>
        <end position="466"/>
    </location>
</feature>
<feature type="compositionally biased region" description="Low complexity" evidence="3">
    <location>
        <begin position="651"/>
        <end position="668"/>
    </location>
</feature>
<dbReference type="PROSITE" id="PS51162">
    <property type="entry name" value="THYROGLOBULIN_1_2"/>
    <property type="match status" value="4"/>
</dbReference>
<dbReference type="SUPFAM" id="SSF57610">
    <property type="entry name" value="Thyroglobulin type-1 domain"/>
    <property type="match status" value="4"/>
</dbReference>
<keyword evidence="4" id="KW-0732">Signal</keyword>
<dbReference type="Pfam" id="PF00086">
    <property type="entry name" value="Thyroglobulin_1"/>
    <property type="match status" value="3"/>
</dbReference>
<evidence type="ECO:0000259" key="5">
    <source>
        <dbReference type="PROSITE" id="PS50279"/>
    </source>
</evidence>
<feature type="domain" description="Thyroglobulin type-1" evidence="6">
    <location>
        <begin position="97"/>
        <end position="164"/>
    </location>
</feature>
<dbReference type="CDD" id="cd00191">
    <property type="entry name" value="TY"/>
    <property type="match status" value="2"/>
</dbReference>
<dbReference type="Proteomes" id="UP000887566">
    <property type="component" value="Unplaced"/>
</dbReference>
<evidence type="ECO:0000313" key="7">
    <source>
        <dbReference type="Proteomes" id="UP000887566"/>
    </source>
</evidence>
<dbReference type="Pfam" id="PF00014">
    <property type="entry name" value="Kunitz_BPTI"/>
    <property type="match status" value="1"/>
</dbReference>
<dbReference type="PANTHER" id="PTHR47248:SF9">
    <property type="entry name" value="BPTI_KUNITZ INHIBITOR DOMAIN-CONTAINING PROTEIN"/>
    <property type="match status" value="1"/>
</dbReference>
<dbReference type="SMART" id="SM00131">
    <property type="entry name" value="KU"/>
    <property type="match status" value="1"/>
</dbReference>
<dbReference type="PANTHER" id="PTHR47248">
    <property type="entry name" value="PROTEIN CBG06772"/>
    <property type="match status" value="1"/>
</dbReference>
<evidence type="ECO:0000256" key="1">
    <source>
        <dbReference type="ARBA" id="ARBA00023157"/>
    </source>
</evidence>
<dbReference type="InterPro" id="IPR052861">
    <property type="entry name" value="BPTI/Kunitz_domain"/>
</dbReference>
<dbReference type="InterPro" id="IPR000716">
    <property type="entry name" value="Thyroglobulin_1"/>
</dbReference>
<evidence type="ECO:0000259" key="6">
    <source>
        <dbReference type="PROSITE" id="PS51162"/>
    </source>
</evidence>
<feature type="compositionally biased region" description="Low complexity" evidence="3">
    <location>
        <begin position="612"/>
        <end position="643"/>
    </location>
</feature>
<dbReference type="PROSITE" id="PS50279">
    <property type="entry name" value="BPTI_KUNITZ_2"/>
    <property type="match status" value="1"/>
</dbReference>
<feature type="disulfide bond" evidence="2">
    <location>
        <begin position="239"/>
        <end position="258"/>
    </location>
</feature>
<dbReference type="AlphaFoldDB" id="A0A914WVX6"/>
<organism evidence="7 8">
    <name type="scientific">Plectus sambesii</name>
    <dbReference type="NCBI Taxonomy" id="2011161"/>
    <lineage>
        <taxon>Eukaryota</taxon>
        <taxon>Metazoa</taxon>
        <taxon>Ecdysozoa</taxon>
        <taxon>Nematoda</taxon>
        <taxon>Chromadorea</taxon>
        <taxon>Plectida</taxon>
        <taxon>Plectina</taxon>
        <taxon>Plectoidea</taxon>
        <taxon>Plectidae</taxon>
        <taxon>Plectus</taxon>
    </lineage>
</organism>
<keyword evidence="7" id="KW-1185">Reference proteome</keyword>
<sequence>MPASLCLACLFVAGFLLAQGQQTGPADVKVQGPCDVSKKISSPSGDMIAPRCTSNGYYEHQQCLGMQSQSMACWCADPFTGKAIANSIKTPPERPNCSNCILAVAKALHENITAGKFVPTCLESGDYASLQCQGSVSNCWCVNPTTGAELPGTRAKPGSPAPTCDQMSVPTNGGCLQKAAEATGRLGAFVPHCSSAGGHYHTMQCHEAYCFCVDPETGTEAPGTRIQAWEGRNAPCGPCHKRKFEILESRGSEKLPTCLSNGDYDDSSFMRCKALNATYSVCNCIDENGKEIPDTRAIQTPTFKPTCPIPDVTLPIDIRSAPTTVSSLNVSTTISSSPSHSSTSSGSSSSSSSSSSSTTTTRPTTSRFASATTTTDGGKKVTEVNEQKSIDSHPETVTKPTIALPVGHADCSLAKSAGTVCTTGQNKSSTQWYFDPANYDCMAFKHQGCGGNANRFNTVNECWTKCKMPDASGCAGQTAPAKGSDGTMTICRRPEECPTGYTCRMGAFFGTCCETKTEDLYTKNYRPTCKSGSEPVQVEAGGFEMPLLGKSCQDEFCPSGSECVQQEIFAHCCKLDGGKPSPSAEFQADSPTVNADGEKTPEDPYVERDEAQPTSTTSSPSTQKQSSSSSPVQHSPPVVKSPPILQQDVPSSSSTSNTSSSTPLTSESIDAQIATKPEEGSVIDVPPRGRTADCHGEKPAICEDGQLGWYLDKKVGSCVAAMFCSGAAEGNRFDTLPSCEGA</sequence>
<feature type="domain" description="Thyroglobulin type-1" evidence="6">
    <location>
        <begin position="31"/>
        <end position="96"/>
    </location>
</feature>
<dbReference type="GO" id="GO:0004867">
    <property type="term" value="F:serine-type endopeptidase inhibitor activity"/>
    <property type="evidence" value="ECO:0007669"/>
    <property type="project" value="InterPro"/>
</dbReference>
<keyword evidence="1 2" id="KW-1015">Disulfide bond</keyword>
<dbReference type="WBParaSite" id="PSAMB.scaffold560size47201.g6974.t1">
    <property type="protein sequence ID" value="PSAMB.scaffold560size47201.g6974.t1"/>
    <property type="gene ID" value="PSAMB.scaffold560size47201.g6974"/>
</dbReference>
<accession>A0A914WVX6</accession>
<dbReference type="Gene3D" id="4.10.410.10">
    <property type="entry name" value="Pancreatic trypsin inhibitor Kunitz domain"/>
    <property type="match status" value="1"/>
</dbReference>
<evidence type="ECO:0000313" key="8">
    <source>
        <dbReference type="WBParaSite" id="PSAMB.scaffold560size47201.g6974.t1"/>
    </source>
</evidence>
<dbReference type="Gene3D" id="4.10.800.10">
    <property type="entry name" value="Thyroglobulin type-1"/>
    <property type="match status" value="4"/>
</dbReference>
<protein>
    <submittedName>
        <fullName evidence="8">Uncharacterized protein</fullName>
    </submittedName>
</protein>
<proteinExistence type="predicted"/>
<feature type="compositionally biased region" description="Basic and acidic residues" evidence="3">
    <location>
        <begin position="596"/>
        <end position="611"/>
    </location>
</feature>
<evidence type="ECO:0000256" key="4">
    <source>
        <dbReference type="SAM" id="SignalP"/>
    </source>
</evidence>
<dbReference type="InterPro" id="IPR036857">
    <property type="entry name" value="Thyroglobulin_1_sf"/>
</dbReference>
<feature type="chain" id="PRO_5037139180" evidence="4">
    <location>
        <begin position="21"/>
        <end position="742"/>
    </location>
</feature>
<dbReference type="SMART" id="SM00211">
    <property type="entry name" value="TY"/>
    <property type="match status" value="4"/>
</dbReference>
<dbReference type="PROSITE" id="PS00484">
    <property type="entry name" value="THYROGLOBULIN_1_1"/>
    <property type="match status" value="2"/>
</dbReference>
<feature type="domain" description="Thyroglobulin type-1" evidence="6">
    <location>
        <begin position="172"/>
        <end position="236"/>
    </location>
</feature>
<dbReference type="InterPro" id="IPR020901">
    <property type="entry name" value="Prtase_inh_Kunz-CS"/>
</dbReference>